<dbReference type="InterPro" id="IPR016032">
    <property type="entry name" value="Sig_transdc_resp-reg_C-effctor"/>
</dbReference>
<protein>
    <submittedName>
        <fullName evidence="2">Transcription regulator LuxR, C-terminal</fullName>
    </submittedName>
</protein>
<organism evidence="2">
    <name type="scientific">uncultured Caudovirales phage</name>
    <dbReference type="NCBI Taxonomy" id="2100421"/>
    <lineage>
        <taxon>Viruses</taxon>
        <taxon>Duplodnaviria</taxon>
        <taxon>Heunggongvirae</taxon>
        <taxon>Uroviricota</taxon>
        <taxon>Caudoviricetes</taxon>
        <taxon>Peduoviridae</taxon>
        <taxon>Maltschvirus</taxon>
        <taxon>Maltschvirus maltsch</taxon>
    </lineage>
</organism>
<evidence type="ECO:0000259" key="1">
    <source>
        <dbReference type="SMART" id="SM00421"/>
    </source>
</evidence>
<dbReference type="GO" id="GO:0006355">
    <property type="term" value="P:regulation of DNA-templated transcription"/>
    <property type="evidence" value="ECO:0007669"/>
    <property type="project" value="InterPro"/>
</dbReference>
<dbReference type="EMBL" id="LR798282">
    <property type="protein sequence ID" value="CAB5220401.1"/>
    <property type="molecule type" value="Genomic_DNA"/>
</dbReference>
<dbReference type="InterPro" id="IPR000792">
    <property type="entry name" value="Tscrpt_reg_LuxR_C"/>
</dbReference>
<feature type="domain" description="HTH luxR-type" evidence="1">
    <location>
        <begin position="40"/>
        <end position="97"/>
    </location>
</feature>
<dbReference type="SUPFAM" id="SSF46894">
    <property type="entry name" value="C-terminal effector domain of the bipartite response regulators"/>
    <property type="match status" value="1"/>
</dbReference>
<dbReference type="Gene3D" id="1.10.10.10">
    <property type="entry name" value="Winged helix-like DNA-binding domain superfamily/Winged helix DNA-binding domain"/>
    <property type="match status" value="1"/>
</dbReference>
<name>A0A6J7WQT0_9CAUD</name>
<proteinExistence type="predicted"/>
<dbReference type="Pfam" id="PF00196">
    <property type="entry name" value="GerE"/>
    <property type="match status" value="1"/>
</dbReference>
<dbReference type="GO" id="GO:0003677">
    <property type="term" value="F:DNA binding"/>
    <property type="evidence" value="ECO:0007669"/>
    <property type="project" value="InterPro"/>
</dbReference>
<evidence type="ECO:0000313" key="2">
    <source>
        <dbReference type="EMBL" id="CAB5220401.1"/>
    </source>
</evidence>
<gene>
    <name evidence="2" type="ORF">UFOVP235_57</name>
</gene>
<dbReference type="SMART" id="SM00421">
    <property type="entry name" value="HTH_LUXR"/>
    <property type="match status" value="1"/>
</dbReference>
<accession>A0A6J7WQT0</accession>
<dbReference type="InterPro" id="IPR036388">
    <property type="entry name" value="WH-like_DNA-bd_sf"/>
</dbReference>
<sequence>MTTKSKESLEERLAVLEQQMRMVLMTLGKEGADRDVVACFAKMTPRMHGALQCMLGGASNRDIAARFLIQETTAKVYVRAVAKKMGVKTRSEIVAKSLATFKAMSDGEYEKLSGIGKTWFESGAIWRAKDDGEFSGAEE</sequence>
<reference evidence="2" key="1">
    <citation type="submission" date="2020-05" db="EMBL/GenBank/DDBJ databases">
        <authorList>
            <person name="Chiriac C."/>
            <person name="Salcher M."/>
            <person name="Ghai R."/>
            <person name="Kavagutti S V."/>
        </authorList>
    </citation>
    <scope>NUCLEOTIDE SEQUENCE</scope>
</reference>